<dbReference type="GO" id="GO:0006313">
    <property type="term" value="P:DNA transposition"/>
    <property type="evidence" value="ECO:0007669"/>
    <property type="project" value="InterPro"/>
</dbReference>
<accession>A0A4S4ABA0</accession>
<dbReference type="Pfam" id="PF01609">
    <property type="entry name" value="DDE_Tnp_1"/>
    <property type="match status" value="1"/>
</dbReference>
<dbReference type="GO" id="GO:0003677">
    <property type="term" value="F:DNA binding"/>
    <property type="evidence" value="ECO:0007669"/>
    <property type="project" value="InterPro"/>
</dbReference>
<organism evidence="2 3">
    <name type="scientific">Pseudothauera rhizosphaerae</name>
    <dbReference type="NCBI Taxonomy" id="2565932"/>
    <lineage>
        <taxon>Bacteria</taxon>
        <taxon>Pseudomonadati</taxon>
        <taxon>Pseudomonadota</taxon>
        <taxon>Betaproteobacteria</taxon>
        <taxon>Rhodocyclales</taxon>
        <taxon>Zoogloeaceae</taxon>
        <taxon>Pseudothauera</taxon>
    </lineage>
</organism>
<evidence type="ECO:0000313" key="3">
    <source>
        <dbReference type="Proteomes" id="UP000307956"/>
    </source>
</evidence>
<keyword evidence="3" id="KW-1185">Reference proteome</keyword>
<dbReference type="PANTHER" id="PTHR35604:SF2">
    <property type="entry name" value="TRANSPOSASE INSH FOR INSERTION SEQUENCE ELEMENT IS5A-RELATED"/>
    <property type="match status" value="1"/>
</dbReference>
<dbReference type="Proteomes" id="UP000307956">
    <property type="component" value="Unassembled WGS sequence"/>
</dbReference>
<feature type="domain" description="Transposase IS4-like" evidence="1">
    <location>
        <begin position="59"/>
        <end position="108"/>
    </location>
</feature>
<comment type="caution">
    <text evidence="2">The sequence shown here is derived from an EMBL/GenBank/DDBJ whole genome shotgun (WGS) entry which is preliminary data.</text>
</comment>
<evidence type="ECO:0000313" key="2">
    <source>
        <dbReference type="EMBL" id="THF56228.1"/>
    </source>
</evidence>
<dbReference type="InterPro" id="IPR002559">
    <property type="entry name" value="Transposase_11"/>
</dbReference>
<reference evidence="2 3" key="1">
    <citation type="submission" date="2019-04" db="EMBL/GenBank/DDBJ databases">
        <title>Azoarcus rhizosphaerae sp. nov. isolated from rhizosphere of Ficus religiosa.</title>
        <authorList>
            <person name="Lin S.-Y."/>
            <person name="Hameed A."/>
            <person name="Hsu Y.-H."/>
            <person name="Young C.-C."/>
        </authorList>
    </citation>
    <scope>NUCLEOTIDE SEQUENCE [LARGE SCALE GENOMIC DNA]</scope>
    <source>
        <strain evidence="2 3">CC-YHH848</strain>
    </source>
</reference>
<proteinExistence type="predicted"/>
<dbReference type="EMBL" id="SSOD01000021">
    <property type="protein sequence ID" value="THF56228.1"/>
    <property type="molecule type" value="Genomic_DNA"/>
</dbReference>
<dbReference type="GO" id="GO:0004803">
    <property type="term" value="F:transposase activity"/>
    <property type="evidence" value="ECO:0007669"/>
    <property type="project" value="InterPro"/>
</dbReference>
<evidence type="ECO:0000259" key="1">
    <source>
        <dbReference type="Pfam" id="PF01609"/>
    </source>
</evidence>
<dbReference type="OrthoDB" id="9774608at2"/>
<protein>
    <submittedName>
        <fullName evidence="2">Transposase</fullName>
    </submittedName>
</protein>
<name>A0A4S4ABA0_9RHOO</name>
<dbReference type="PANTHER" id="PTHR35604">
    <property type="entry name" value="TRANSPOSASE INSH FOR INSERTION SEQUENCE ELEMENT IS5A-RELATED"/>
    <property type="match status" value="1"/>
</dbReference>
<dbReference type="AlphaFoldDB" id="A0A4S4ABA0"/>
<sequence>MSMKQLTFASAAYSAKKKTTNQKTGPKGGRPPIDLAKMLRVWCLQQWFALSDPGMGKAFFNRVAAKVRSRIEHPFRVLKRQFGYIKVRYHGLAKNSSQIVGLFALINLYIARRQLMPQGV</sequence>
<gene>
    <name evidence="2" type="ORF">E6O51_19745</name>
</gene>